<proteinExistence type="predicted"/>
<feature type="region of interest" description="Disordered" evidence="1">
    <location>
        <begin position="77"/>
        <end position="105"/>
    </location>
</feature>
<organism evidence="2">
    <name type="scientific">uncultured Pleomorphomonas sp</name>
    <dbReference type="NCBI Taxonomy" id="442121"/>
    <lineage>
        <taxon>Bacteria</taxon>
        <taxon>Pseudomonadati</taxon>
        <taxon>Pseudomonadota</taxon>
        <taxon>Alphaproteobacteria</taxon>
        <taxon>Hyphomicrobiales</taxon>
        <taxon>Pleomorphomonadaceae</taxon>
        <taxon>Pleomorphomonas</taxon>
        <taxon>environmental samples</taxon>
    </lineage>
</organism>
<gene>
    <name evidence="2" type="ORF">KL86PLE_40791</name>
</gene>
<dbReference type="EMBL" id="FMJD01000008">
    <property type="protein sequence ID" value="SCM76986.1"/>
    <property type="molecule type" value="Genomic_DNA"/>
</dbReference>
<sequence length="105" mass="10927">MDFLTDGAGVWRLPGPGLLDMTRNCAANGLLPAVAAAHIDECRELSLNPDDLARAARSGGCRLPAGSDGADRFVASGVAPRSFPSGRKGGRPGKCFDEDGRYGPR</sequence>
<accession>A0A212LHE9</accession>
<evidence type="ECO:0000313" key="2">
    <source>
        <dbReference type="EMBL" id="SCM76986.1"/>
    </source>
</evidence>
<feature type="compositionally biased region" description="Basic and acidic residues" evidence="1">
    <location>
        <begin position="94"/>
        <end position="105"/>
    </location>
</feature>
<protein>
    <submittedName>
        <fullName evidence="2">Uncharacterized protein</fullName>
    </submittedName>
</protein>
<dbReference type="AlphaFoldDB" id="A0A212LHE9"/>
<evidence type="ECO:0000256" key="1">
    <source>
        <dbReference type="SAM" id="MobiDB-lite"/>
    </source>
</evidence>
<name>A0A212LHE9_9HYPH</name>
<reference evidence="2" key="1">
    <citation type="submission" date="2016-08" db="EMBL/GenBank/DDBJ databases">
        <authorList>
            <person name="Seilhamer J.J."/>
        </authorList>
    </citation>
    <scope>NUCLEOTIDE SEQUENCE</scope>
    <source>
        <strain evidence="2">86</strain>
    </source>
</reference>